<evidence type="ECO:0000313" key="6">
    <source>
        <dbReference type="EMBL" id="NJC73495.1"/>
    </source>
</evidence>
<keyword evidence="4" id="KW-0804">Transcription</keyword>
<keyword evidence="3" id="KW-0238">DNA-binding</keyword>
<dbReference type="EMBL" id="JAATVY010000031">
    <property type="protein sequence ID" value="NJC73495.1"/>
    <property type="molecule type" value="Genomic_DNA"/>
</dbReference>
<accession>A0ABX0Y7H5</accession>
<evidence type="ECO:0000256" key="1">
    <source>
        <dbReference type="ARBA" id="ARBA00009437"/>
    </source>
</evidence>
<dbReference type="PRINTS" id="PR00039">
    <property type="entry name" value="HTHLYSR"/>
</dbReference>
<dbReference type="Proteomes" id="UP000722989">
    <property type="component" value="Unassembled WGS sequence"/>
</dbReference>
<dbReference type="CDD" id="cd08434">
    <property type="entry name" value="PBP2_GltC_like"/>
    <property type="match status" value="1"/>
</dbReference>
<name>A0ABX0Y7H5_9ACTN</name>
<reference evidence="6 7" key="1">
    <citation type="submission" date="2020-03" db="EMBL/GenBank/DDBJ databases">
        <title>WGS of the type strain of Planosporangium spp.</title>
        <authorList>
            <person name="Thawai C."/>
        </authorList>
    </citation>
    <scope>NUCLEOTIDE SEQUENCE [LARGE SCALE GENOMIC DNA]</scope>
    <source>
        <strain evidence="6 7">TBRC 5610</strain>
    </source>
</reference>
<protein>
    <submittedName>
        <fullName evidence="6">LysR family transcriptional regulator</fullName>
    </submittedName>
</protein>
<dbReference type="RefSeq" id="WP_167928402.1">
    <property type="nucleotide sequence ID" value="NZ_JAATVY010000031.1"/>
</dbReference>
<sequence>MNADELRWFLALAKTEQVTAAAHELYLSQPTLSRALARLERELGAPLFDRDGRRLRLNQYGRILREHAGRALAELDTARRRIDALTDPDTGLVRLAFLHSFGAWLVPDLLREYRARAPRVRFALSQDVAEVVVASLREGHADLALTSPRPDGDDLAWHPVHSERLCLAVPPDHPLATQRRVPLASVAAEPFIVLRADTGLRRITDQLCRDAGFEPTVALDSSDLQTVRALVGAGLGIAIVPEPHAPEPHATDEPAGPAYLTLTDAGAGRTIGLCWVAQRPLSPPVVAFRDHVEGWARLSLPR</sequence>
<evidence type="ECO:0000256" key="3">
    <source>
        <dbReference type="ARBA" id="ARBA00023125"/>
    </source>
</evidence>
<gene>
    <name evidence="6" type="ORF">HC031_27770</name>
</gene>
<dbReference type="InterPro" id="IPR000847">
    <property type="entry name" value="LysR_HTH_N"/>
</dbReference>
<evidence type="ECO:0000259" key="5">
    <source>
        <dbReference type="PROSITE" id="PS50931"/>
    </source>
</evidence>
<evidence type="ECO:0000256" key="2">
    <source>
        <dbReference type="ARBA" id="ARBA00023015"/>
    </source>
</evidence>
<dbReference type="SUPFAM" id="SSF46785">
    <property type="entry name" value="Winged helix' DNA-binding domain"/>
    <property type="match status" value="1"/>
</dbReference>
<dbReference type="PROSITE" id="PS50931">
    <property type="entry name" value="HTH_LYSR"/>
    <property type="match status" value="1"/>
</dbReference>
<keyword evidence="7" id="KW-1185">Reference proteome</keyword>
<dbReference type="PANTHER" id="PTHR30346:SF28">
    <property type="entry name" value="HTH-TYPE TRANSCRIPTIONAL REGULATOR CYNR"/>
    <property type="match status" value="1"/>
</dbReference>
<dbReference type="Pfam" id="PF03466">
    <property type="entry name" value="LysR_substrate"/>
    <property type="match status" value="1"/>
</dbReference>
<comment type="similarity">
    <text evidence="1">Belongs to the LysR transcriptional regulatory family.</text>
</comment>
<keyword evidence="2" id="KW-0805">Transcription regulation</keyword>
<dbReference type="InterPro" id="IPR036388">
    <property type="entry name" value="WH-like_DNA-bd_sf"/>
</dbReference>
<evidence type="ECO:0000256" key="4">
    <source>
        <dbReference type="ARBA" id="ARBA00023163"/>
    </source>
</evidence>
<organism evidence="6 7">
    <name type="scientific">Planosporangium thailandense</name>
    <dbReference type="NCBI Taxonomy" id="765197"/>
    <lineage>
        <taxon>Bacteria</taxon>
        <taxon>Bacillati</taxon>
        <taxon>Actinomycetota</taxon>
        <taxon>Actinomycetes</taxon>
        <taxon>Micromonosporales</taxon>
        <taxon>Micromonosporaceae</taxon>
        <taxon>Planosporangium</taxon>
    </lineage>
</organism>
<dbReference type="Gene3D" id="1.10.10.10">
    <property type="entry name" value="Winged helix-like DNA-binding domain superfamily/Winged helix DNA-binding domain"/>
    <property type="match status" value="1"/>
</dbReference>
<dbReference type="InterPro" id="IPR005119">
    <property type="entry name" value="LysR_subst-bd"/>
</dbReference>
<dbReference type="PANTHER" id="PTHR30346">
    <property type="entry name" value="TRANSCRIPTIONAL DUAL REGULATOR HCAR-RELATED"/>
    <property type="match status" value="1"/>
</dbReference>
<proteinExistence type="inferred from homology"/>
<dbReference type="Gene3D" id="3.40.190.290">
    <property type="match status" value="1"/>
</dbReference>
<comment type="caution">
    <text evidence="6">The sequence shown here is derived from an EMBL/GenBank/DDBJ whole genome shotgun (WGS) entry which is preliminary data.</text>
</comment>
<feature type="domain" description="HTH lysR-type" evidence="5">
    <location>
        <begin position="1"/>
        <end position="58"/>
    </location>
</feature>
<dbReference type="Pfam" id="PF00126">
    <property type="entry name" value="HTH_1"/>
    <property type="match status" value="1"/>
</dbReference>
<dbReference type="SUPFAM" id="SSF53850">
    <property type="entry name" value="Periplasmic binding protein-like II"/>
    <property type="match status" value="1"/>
</dbReference>
<evidence type="ECO:0000313" key="7">
    <source>
        <dbReference type="Proteomes" id="UP000722989"/>
    </source>
</evidence>
<dbReference type="InterPro" id="IPR036390">
    <property type="entry name" value="WH_DNA-bd_sf"/>
</dbReference>